<keyword evidence="2" id="KW-1185">Reference proteome</keyword>
<gene>
    <name evidence="1" type="ORF">HH304_18910</name>
</gene>
<dbReference type="EMBL" id="JABBNU010000013">
    <property type="protein sequence ID" value="NMM50488.1"/>
    <property type="molecule type" value="Genomic_DNA"/>
</dbReference>
<evidence type="ECO:0000313" key="1">
    <source>
        <dbReference type="EMBL" id="NMM50488.1"/>
    </source>
</evidence>
<protein>
    <submittedName>
        <fullName evidence="1">Uncharacterized protein</fullName>
    </submittedName>
</protein>
<organism evidence="1 2">
    <name type="scientific">Marinigracilibium pacificum</name>
    <dbReference type="NCBI Taxonomy" id="2729599"/>
    <lineage>
        <taxon>Bacteria</taxon>
        <taxon>Pseudomonadati</taxon>
        <taxon>Bacteroidota</taxon>
        <taxon>Cytophagia</taxon>
        <taxon>Cytophagales</taxon>
        <taxon>Flammeovirgaceae</taxon>
        <taxon>Marinigracilibium</taxon>
    </lineage>
</organism>
<sequence>MSLNREINDIIEAVFGSNFNVKLYSDACYIEFLHNENPATIAVGLITYPGSIKVRETCTIFKKFNEVESILQPILDKYNINLGFWKSTIFKDYKVGQHEFERDNFEAVRNVFEKIKSESLTHKANFLDQYKELYQVYESSEKMEVKEMVGFISQPLPLRRMVIKKLCGDIGFESFCNHYIESSEKKAKAKPSQFKGYDKAAKEVYDILRLT</sequence>
<dbReference type="Proteomes" id="UP000559010">
    <property type="component" value="Unassembled WGS sequence"/>
</dbReference>
<dbReference type="AlphaFoldDB" id="A0A848J5G7"/>
<dbReference type="RefSeq" id="WP_169684855.1">
    <property type="nucleotide sequence ID" value="NZ_JABBNU010000013.1"/>
</dbReference>
<proteinExistence type="predicted"/>
<evidence type="ECO:0000313" key="2">
    <source>
        <dbReference type="Proteomes" id="UP000559010"/>
    </source>
</evidence>
<comment type="caution">
    <text evidence="1">The sequence shown here is derived from an EMBL/GenBank/DDBJ whole genome shotgun (WGS) entry which is preliminary data.</text>
</comment>
<accession>A0A848J5G7</accession>
<name>A0A848J5G7_9BACT</name>
<reference evidence="1 2" key="1">
    <citation type="submission" date="2020-04" db="EMBL/GenBank/DDBJ databases">
        <title>Flammeovirgaceae bacterium KN852 isolated from deep sea.</title>
        <authorList>
            <person name="Zhang D.-C."/>
        </authorList>
    </citation>
    <scope>NUCLEOTIDE SEQUENCE [LARGE SCALE GENOMIC DNA]</scope>
    <source>
        <strain evidence="1 2">KN852</strain>
    </source>
</reference>